<sequence>MIAVQYIKTAFSGMQTSDPLLPEAITPSDPRKLSRLSSLTAMSSKLTAPLLRLARVTRQNGDNASGHDSEPASAAGSDSDSSSPAPALGHDLLRVYLTDTGNPLLNHLDALFDSGPSGSVDDESYITAEEDSASSECYSTAEEDNISFEDVLSTSQNVSVGKRAQSPDSLSGPCHPYRP</sequence>
<comment type="caution">
    <text evidence="1">The sequence shown here is derived from an EMBL/GenBank/DDBJ whole genome shotgun (WGS) entry which is preliminary data.</text>
</comment>
<evidence type="ECO:0000313" key="2">
    <source>
        <dbReference type="Proteomes" id="UP000814140"/>
    </source>
</evidence>
<organism evidence="1 2">
    <name type="scientific">Artomyces pyxidatus</name>
    <dbReference type="NCBI Taxonomy" id="48021"/>
    <lineage>
        <taxon>Eukaryota</taxon>
        <taxon>Fungi</taxon>
        <taxon>Dikarya</taxon>
        <taxon>Basidiomycota</taxon>
        <taxon>Agaricomycotina</taxon>
        <taxon>Agaricomycetes</taxon>
        <taxon>Russulales</taxon>
        <taxon>Auriscalpiaceae</taxon>
        <taxon>Artomyces</taxon>
    </lineage>
</organism>
<gene>
    <name evidence="1" type="ORF">BV25DRAFT_1522032</name>
</gene>
<evidence type="ECO:0000313" key="1">
    <source>
        <dbReference type="EMBL" id="KAI0066251.1"/>
    </source>
</evidence>
<accession>A0ACB8TD41</accession>
<protein>
    <submittedName>
        <fullName evidence="1">Uncharacterized protein</fullName>
    </submittedName>
</protein>
<reference evidence="1" key="1">
    <citation type="submission" date="2021-03" db="EMBL/GenBank/DDBJ databases">
        <authorList>
            <consortium name="DOE Joint Genome Institute"/>
            <person name="Ahrendt S."/>
            <person name="Looney B.P."/>
            <person name="Miyauchi S."/>
            <person name="Morin E."/>
            <person name="Drula E."/>
            <person name="Courty P.E."/>
            <person name="Chicoki N."/>
            <person name="Fauchery L."/>
            <person name="Kohler A."/>
            <person name="Kuo A."/>
            <person name="Labutti K."/>
            <person name="Pangilinan J."/>
            <person name="Lipzen A."/>
            <person name="Riley R."/>
            <person name="Andreopoulos W."/>
            <person name="He G."/>
            <person name="Johnson J."/>
            <person name="Barry K.W."/>
            <person name="Grigoriev I.V."/>
            <person name="Nagy L."/>
            <person name="Hibbett D."/>
            <person name="Henrissat B."/>
            <person name="Matheny P.B."/>
            <person name="Labbe J."/>
            <person name="Martin F."/>
        </authorList>
    </citation>
    <scope>NUCLEOTIDE SEQUENCE</scope>
    <source>
        <strain evidence="1">HHB10654</strain>
    </source>
</reference>
<name>A0ACB8TD41_9AGAM</name>
<keyword evidence="2" id="KW-1185">Reference proteome</keyword>
<proteinExistence type="predicted"/>
<reference evidence="1" key="2">
    <citation type="journal article" date="2022" name="New Phytol.">
        <title>Evolutionary transition to the ectomycorrhizal habit in the genomes of a hyperdiverse lineage of mushroom-forming fungi.</title>
        <authorList>
            <person name="Looney B."/>
            <person name="Miyauchi S."/>
            <person name="Morin E."/>
            <person name="Drula E."/>
            <person name="Courty P.E."/>
            <person name="Kohler A."/>
            <person name="Kuo A."/>
            <person name="LaButti K."/>
            <person name="Pangilinan J."/>
            <person name="Lipzen A."/>
            <person name="Riley R."/>
            <person name="Andreopoulos W."/>
            <person name="He G."/>
            <person name="Johnson J."/>
            <person name="Nolan M."/>
            <person name="Tritt A."/>
            <person name="Barry K.W."/>
            <person name="Grigoriev I.V."/>
            <person name="Nagy L.G."/>
            <person name="Hibbett D."/>
            <person name="Henrissat B."/>
            <person name="Matheny P.B."/>
            <person name="Labbe J."/>
            <person name="Martin F.M."/>
        </authorList>
    </citation>
    <scope>NUCLEOTIDE SEQUENCE</scope>
    <source>
        <strain evidence="1">HHB10654</strain>
    </source>
</reference>
<dbReference type="Proteomes" id="UP000814140">
    <property type="component" value="Unassembled WGS sequence"/>
</dbReference>
<dbReference type="EMBL" id="MU277193">
    <property type="protein sequence ID" value="KAI0066251.1"/>
    <property type="molecule type" value="Genomic_DNA"/>
</dbReference>